<dbReference type="EMBL" id="CM000582">
    <property type="protein sequence ID" value="EWG49366.1"/>
    <property type="molecule type" value="Genomic_DNA"/>
</dbReference>
<keyword evidence="2" id="KW-1185">Reference proteome</keyword>
<organism evidence="1 2">
    <name type="scientific">Gibberella moniliformis (strain M3125 / FGSC 7600)</name>
    <name type="common">Maize ear and stalk rot fungus</name>
    <name type="synonym">Fusarium verticillioides</name>
    <dbReference type="NCBI Taxonomy" id="334819"/>
    <lineage>
        <taxon>Eukaryota</taxon>
        <taxon>Fungi</taxon>
        <taxon>Dikarya</taxon>
        <taxon>Ascomycota</taxon>
        <taxon>Pezizomycotina</taxon>
        <taxon>Sordariomycetes</taxon>
        <taxon>Hypocreomycetidae</taxon>
        <taxon>Hypocreales</taxon>
        <taxon>Nectriaceae</taxon>
        <taxon>Fusarium</taxon>
        <taxon>Fusarium fujikuroi species complex</taxon>
    </lineage>
</organism>
<dbReference type="VEuPathDB" id="FungiDB:FVEG_16480"/>
<reference evidence="1 2" key="1">
    <citation type="journal article" date="2010" name="Nature">
        <title>Comparative genomics reveals mobile pathogenicity chromosomes in Fusarium.</title>
        <authorList>
            <person name="Ma L.J."/>
            <person name="van der Does H.C."/>
            <person name="Borkovich K.A."/>
            <person name="Coleman J.J."/>
            <person name="Daboussi M.J."/>
            <person name="Di Pietro A."/>
            <person name="Dufresne M."/>
            <person name="Freitag M."/>
            <person name="Grabherr M."/>
            <person name="Henrissat B."/>
            <person name="Houterman P.M."/>
            <person name="Kang S."/>
            <person name="Shim W.B."/>
            <person name="Woloshuk C."/>
            <person name="Xie X."/>
            <person name="Xu J.R."/>
            <person name="Antoniw J."/>
            <person name="Baker S.E."/>
            <person name="Bluhm B.H."/>
            <person name="Breakspear A."/>
            <person name="Brown D.W."/>
            <person name="Butchko R.A."/>
            <person name="Chapman S."/>
            <person name="Coulson R."/>
            <person name="Coutinho P.M."/>
            <person name="Danchin E.G."/>
            <person name="Diener A."/>
            <person name="Gale L.R."/>
            <person name="Gardiner D.M."/>
            <person name="Goff S."/>
            <person name="Hammond-Kosack K.E."/>
            <person name="Hilburn K."/>
            <person name="Hua-Van A."/>
            <person name="Jonkers W."/>
            <person name="Kazan K."/>
            <person name="Kodira C.D."/>
            <person name="Koehrsen M."/>
            <person name="Kumar L."/>
            <person name="Lee Y.H."/>
            <person name="Li L."/>
            <person name="Manners J.M."/>
            <person name="Miranda-Saavedra D."/>
            <person name="Mukherjee M."/>
            <person name="Park G."/>
            <person name="Park J."/>
            <person name="Park S.Y."/>
            <person name="Proctor R.H."/>
            <person name="Regev A."/>
            <person name="Ruiz-Roldan M.C."/>
            <person name="Sain D."/>
            <person name="Sakthikumar S."/>
            <person name="Sykes S."/>
            <person name="Schwartz D.C."/>
            <person name="Turgeon B.G."/>
            <person name="Wapinski I."/>
            <person name="Yoder O."/>
            <person name="Young S."/>
            <person name="Zeng Q."/>
            <person name="Zhou S."/>
            <person name="Galagan J."/>
            <person name="Cuomo C.A."/>
            <person name="Kistler H.C."/>
            <person name="Rep M."/>
        </authorList>
    </citation>
    <scope>NUCLEOTIDE SEQUENCE [LARGE SCALE GENOMIC DNA]</scope>
    <source>
        <strain evidence="2">M3125 / FGSC 7600</strain>
    </source>
</reference>
<accession>W7MEK7</accession>
<dbReference type="KEGG" id="fvr:FVEG_16480"/>
<sequence length="103" mass="11227">MLREIPKLQLFILNDEEIWLSKGSPPHRCCTTSHVLCRTIPSTPLSCLTSEARRSVRASRGKNLPEYGSNRSSTVLSRSCSFSNSLMVRSGSSGSGLAATRAQ</sequence>
<dbReference type="AlphaFoldDB" id="W7MEK7"/>
<evidence type="ECO:0000313" key="2">
    <source>
        <dbReference type="Proteomes" id="UP000009096"/>
    </source>
</evidence>
<dbReference type="Proteomes" id="UP000009096">
    <property type="component" value="Chromosome 5"/>
</dbReference>
<dbReference type="RefSeq" id="XP_018755557.1">
    <property type="nucleotide sequence ID" value="XM_018905699.1"/>
</dbReference>
<dbReference type="EMBL" id="DS022253">
    <property type="protein sequence ID" value="EWG49366.1"/>
    <property type="molecule type" value="Genomic_DNA"/>
</dbReference>
<evidence type="ECO:0000313" key="1">
    <source>
        <dbReference type="EMBL" id="EWG49366.1"/>
    </source>
</evidence>
<dbReference type="GeneID" id="30073356"/>
<proteinExistence type="predicted"/>
<protein>
    <submittedName>
        <fullName evidence="1">Uncharacterized protein</fullName>
    </submittedName>
</protein>
<name>W7MEK7_GIBM7</name>
<gene>
    <name evidence="1" type="ORF">FVEG_16480</name>
</gene>